<proteinExistence type="predicted"/>
<evidence type="ECO:0000313" key="2">
    <source>
        <dbReference type="EMBL" id="QOV06119.1"/>
    </source>
</evidence>
<sequence>MANVNVSRSGQVNLAGEVDALWMKVFAGEVLNVFNTACVYQDKHVTREISSGKSAQFPATGRITASYHVPGTQLTGTPIAHNERVITIDDLLLANVFIADIDEAKNHYDVRSEYTNQLGQALAVTYDKNVARNAVLAARASATITGEAGGSVIIGGANVKTDGALIKNVMFGAAQKFDEQNIPESDRFAFVRPVTYYAAAATTDLINKDWGGAGSLASGKIETVAGLTIVKSNHVPNADESALADVPAKYRGDFSKTAMSIMHRSAVGTVRLLSLSMQSEYLTLFQATNLVARYAVGHGILRPEAAIEVVTA</sequence>
<reference evidence="2 3" key="1">
    <citation type="submission" date="2020-07" db="EMBL/GenBank/DDBJ databases">
        <title>Complete genome sequence of Rhizobium japonicum phage Pasto.</title>
        <authorList>
            <person name="Manuel N.S."/>
            <person name="Ravindran A."/>
            <person name="Newkirk H."/>
            <person name="Gonzalez C."/>
            <person name="Young R."/>
            <person name="Liu M."/>
        </authorList>
    </citation>
    <scope>NUCLEOTIDE SEQUENCE [LARGE SCALE GENOMIC DNA]</scope>
</reference>
<accession>A0A7S6R750</accession>
<dbReference type="Proteomes" id="UP000593603">
    <property type="component" value="Segment"/>
</dbReference>
<protein>
    <submittedName>
        <fullName evidence="2">Major capsid protein</fullName>
    </submittedName>
</protein>
<feature type="domain" description="Capsid Gp10A/Gp10B-like" evidence="1">
    <location>
        <begin position="56"/>
        <end position="309"/>
    </location>
</feature>
<name>A0A7S6R750_9CAUD</name>
<dbReference type="EMBL" id="MT708545">
    <property type="protein sequence ID" value="QOV06119.1"/>
    <property type="molecule type" value="Genomic_DNA"/>
</dbReference>
<keyword evidence="3" id="KW-1185">Reference proteome</keyword>
<dbReference type="InterPro" id="IPR049301">
    <property type="entry name" value="Capsid_Gp10A/Gp10B-like_dom"/>
</dbReference>
<evidence type="ECO:0000313" key="3">
    <source>
        <dbReference type="Proteomes" id="UP000593603"/>
    </source>
</evidence>
<evidence type="ECO:0000259" key="1">
    <source>
        <dbReference type="Pfam" id="PF21703"/>
    </source>
</evidence>
<gene>
    <name evidence="2" type="ORF">CPT_Pasto_045</name>
</gene>
<dbReference type="Pfam" id="PF21703">
    <property type="entry name" value="Gp10A-like"/>
    <property type="match status" value="1"/>
</dbReference>
<organism evidence="2 3">
    <name type="scientific">Rhizobium phage Pasto</name>
    <dbReference type="NCBI Taxonomy" id="2767575"/>
    <lineage>
        <taxon>Viruses</taxon>
        <taxon>Duplodnaviria</taxon>
        <taxon>Heunggongvirae</taxon>
        <taxon>Uroviricota</taxon>
        <taxon>Caudoviricetes</taxon>
        <taxon>Autographivirales</taxon>
        <taxon>Autographivirales incertae sedis</taxon>
        <taxon>Pastovirus</taxon>
        <taxon>Pastovirus pasto</taxon>
    </lineage>
</organism>